<evidence type="ECO:0000256" key="1">
    <source>
        <dbReference type="SAM" id="Phobius"/>
    </source>
</evidence>
<keyword evidence="1" id="KW-1133">Transmembrane helix</keyword>
<evidence type="ECO:0000313" key="2">
    <source>
        <dbReference type="EMBL" id="RCX05576.1"/>
    </source>
</evidence>
<dbReference type="Pfam" id="PF20221">
    <property type="entry name" value="DUF6580"/>
    <property type="match status" value="1"/>
</dbReference>
<reference evidence="2 3" key="1">
    <citation type="submission" date="2018-07" db="EMBL/GenBank/DDBJ databases">
        <title>Genomic Encyclopedia of Type Strains, Phase IV (KMG-IV): sequencing the most valuable type-strain genomes for metagenomic binning, comparative biology and taxonomic classification.</title>
        <authorList>
            <person name="Goeker M."/>
        </authorList>
    </citation>
    <scope>NUCLEOTIDE SEQUENCE [LARGE SCALE GENOMIC DNA]</scope>
    <source>
        <strain evidence="2 3">DSM 21410</strain>
    </source>
</reference>
<dbReference type="Proteomes" id="UP000253517">
    <property type="component" value="Unassembled WGS sequence"/>
</dbReference>
<feature type="transmembrane region" description="Helical" evidence="1">
    <location>
        <begin position="107"/>
        <end position="129"/>
    </location>
</feature>
<feature type="transmembrane region" description="Helical" evidence="1">
    <location>
        <begin position="6"/>
        <end position="36"/>
    </location>
</feature>
<feature type="transmembrane region" description="Helical" evidence="1">
    <location>
        <begin position="141"/>
        <end position="169"/>
    </location>
</feature>
<name>A0A369AB99_9FLAO</name>
<keyword evidence="3" id="KW-1185">Reference proteome</keyword>
<comment type="caution">
    <text evidence="2">The sequence shown here is derived from an EMBL/GenBank/DDBJ whole genome shotgun (WGS) entry which is preliminary data.</text>
</comment>
<feature type="transmembrane region" description="Helical" evidence="1">
    <location>
        <begin position="48"/>
        <end position="68"/>
    </location>
</feature>
<evidence type="ECO:0000313" key="3">
    <source>
        <dbReference type="Proteomes" id="UP000253517"/>
    </source>
</evidence>
<keyword evidence="1" id="KW-0472">Membrane</keyword>
<keyword evidence="1" id="KW-0812">Transmembrane</keyword>
<organism evidence="2 3">
    <name type="scientific">Schleiferia thermophila</name>
    <dbReference type="NCBI Taxonomy" id="884107"/>
    <lineage>
        <taxon>Bacteria</taxon>
        <taxon>Pseudomonadati</taxon>
        <taxon>Bacteroidota</taxon>
        <taxon>Flavobacteriia</taxon>
        <taxon>Flavobacteriales</taxon>
        <taxon>Schleiferiaceae</taxon>
        <taxon>Schleiferia</taxon>
    </lineage>
</organism>
<gene>
    <name evidence="2" type="ORF">DES35_101863</name>
</gene>
<protein>
    <submittedName>
        <fullName evidence="2">Uncharacterized protein</fullName>
    </submittedName>
</protein>
<dbReference type="EMBL" id="QPJS01000001">
    <property type="protein sequence ID" value="RCX05576.1"/>
    <property type="molecule type" value="Genomic_DNA"/>
</dbReference>
<sequence length="182" mass="20496">MTKKDWIFTLGLFGLAFISRIIPHYPNFTAVGAIAVAGAMVYKKWEPAFLATFLSLFVSDLIINNFLMKEFFDGFVWITPGAAFIYFPFFLSIILSRVLRQNHSRLVNWLAASVGSSLLFFLISNYGVWLGSQMYPQNFSGLLACYVAAIPFAISQFFGTLVYGGLILWSFSVIERRIPDAV</sequence>
<accession>A0A369AB99</accession>
<proteinExistence type="predicted"/>
<dbReference type="AlphaFoldDB" id="A0A369AB99"/>
<feature type="transmembrane region" description="Helical" evidence="1">
    <location>
        <begin position="74"/>
        <end position="95"/>
    </location>
</feature>
<dbReference type="RefSeq" id="WP_114365881.1">
    <property type="nucleotide sequence ID" value="NZ_BHZF01000001.1"/>
</dbReference>
<dbReference type="InterPro" id="IPR046487">
    <property type="entry name" value="DUF6580"/>
</dbReference>